<protein>
    <submittedName>
        <fullName evidence="1">Uncharacterized protein</fullName>
    </submittedName>
</protein>
<gene>
    <name evidence="1" type="ordered locus">Rumal_3464</name>
</gene>
<proteinExistence type="predicted"/>
<dbReference type="Proteomes" id="UP000006919">
    <property type="component" value="Plasmid pRUMAL01"/>
</dbReference>
<dbReference type="EMBL" id="CP002404">
    <property type="protein sequence ID" value="ADU23911.1"/>
    <property type="molecule type" value="Genomic_DNA"/>
</dbReference>
<accession>E6UJR5</accession>
<geneLocation type="plasmid" evidence="1 2">
    <name>pRUMAL01</name>
</geneLocation>
<evidence type="ECO:0000313" key="2">
    <source>
        <dbReference type="Proteomes" id="UP000006919"/>
    </source>
</evidence>
<dbReference type="KEGG" id="ral:Rumal_3464"/>
<keyword evidence="1" id="KW-0614">Plasmid</keyword>
<organism evidence="1 2">
    <name type="scientific">Ruminococcus albus (strain ATCC 27210 / DSM 20455 / JCM 14654 / NCDO 2250 / 7)</name>
    <dbReference type="NCBI Taxonomy" id="697329"/>
    <lineage>
        <taxon>Bacteria</taxon>
        <taxon>Bacillati</taxon>
        <taxon>Bacillota</taxon>
        <taxon>Clostridia</taxon>
        <taxon>Eubacteriales</taxon>
        <taxon>Oscillospiraceae</taxon>
        <taxon>Ruminococcus</taxon>
    </lineage>
</organism>
<dbReference type="HOGENOM" id="CLU_3358247_0_0_9"/>
<evidence type="ECO:0000313" key="1">
    <source>
        <dbReference type="EMBL" id="ADU23911.1"/>
    </source>
</evidence>
<reference evidence="2" key="1">
    <citation type="journal article" date="2011" name="J. Bacteriol.">
        <title>Complete genome of the cellulolytic ruminal bacterium Ruminococcus albus 7.</title>
        <authorList>
            <person name="Suen G."/>
            <person name="Stevenson D.M."/>
            <person name="Bruce D.C."/>
            <person name="Chertkov O."/>
            <person name="Copeland A."/>
            <person name="Cheng J.F."/>
            <person name="Detter C."/>
            <person name="Detter J.C."/>
            <person name="Goodwin L.A."/>
            <person name="Han C.S."/>
            <person name="Hauser L.J."/>
            <person name="Ivanova N.N."/>
            <person name="Kyrpides N.C."/>
            <person name="Land M.L."/>
            <person name="Lapidus A."/>
            <person name="Lucas S."/>
            <person name="Ovchinnikova G."/>
            <person name="Pitluck S."/>
            <person name="Tapia R."/>
            <person name="Woyke T."/>
            <person name="Boyum J."/>
            <person name="Mead D."/>
            <person name="Weimer P.J."/>
        </authorList>
    </citation>
    <scope>NUCLEOTIDE SEQUENCE [LARGE SCALE GENOMIC DNA]</scope>
    <source>
        <strain evidence="2">ATCC 27210 / DSM 20455 / JCM 14654 / NCDO 2250 / 7</strain>
        <plasmid evidence="2">pRUMAL01</plasmid>
    </source>
</reference>
<name>E6UJR5_RUMA7</name>
<dbReference type="AlphaFoldDB" id="E6UJR5"/>
<sequence>MNNNILIDKIENAIAKYPLDFVPYQDMFSLAREIEK</sequence>